<keyword evidence="2" id="KW-0808">Transferase</keyword>
<reference evidence="7 8" key="1">
    <citation type="journal article" date="2015" name="Nature">
        <title>rRNA introns, odd ribosomes, and small enigmatic genomes across a large radiation of phyla.</title>
        <authorList>
            <person name="Brown C.T."/>
            <person name="Hug L.A."/>
            <person name="Thomas B.C."/>
            <person name="Sharon I."/>
            <person name="Castelle C.J."/>
            <person name="Singh A."/>
            <person name="Wilkins M.J."/>
            <person name="Williams K.H."/>
            <person name="Banfield J.F."/>
        </authorList>
    </citation>
    <scope>NUCLEOTIDE SEQUENCE [LARGE SCALE GENOMIC DNA]</scope>
</reference>
<sequence length="340" mass="39283">MSQITAKLVENKDVWEDFVLNSPESNFLHSFNWGKFNQSLGFAVFRLGFYRQGKLKGVALLVKKTARRGTYLECPAGPLIPWGEPGFFDHFLSSVKDIAAQEKASFVRVRPNLKDAPENHRLFKSRGFIRAPMHLHAETTLVLDLTQSEEELLRAMRKNTRYSIKKAQKMGVAIEMSASDADVKNLYDLQAEVVKRVKFVPFSLQYLLKQFQTFKPDNQIQLIKASYQGQLLAISFFIFYKDEAVYHYSGSSSRLREVPASYLLQWAAIKKAKARGKTRYNLWGIAPDDNPKHRFAGVTLFKKGFGGERVDYLPAHDLPLKWTYWVTFIFENLRRKQRQL</sequence>
<evidence type="ECO:0000313" key="7">
    <source>
        <dbReference type="EMBL" id="KKU61645.1"/>
    </source>
</evidence>
<dbReference type="GO" id="GO:0009252">
    <property type="term" value="P:peptidoglycan biosynthetic process"/>
    <property type="evidence" value="ECO:0007669"/>
    <property type="project" value="UniProtKB-KW"/>
</dbReference>
<dbReference type="EMBL" id="LCNT01000002">
    <property type="protein sequence ID" value="KKU61645.1"/>
    <property type="molecule type" value="Genomic_DNA"/>
</dbReference>
<protein>
    <submittedName>
        <fullName evidence="7">Methicillin resistance protein</fullName>
    </submittedName>
</protein>
<evidence type="ECO:0000256" key="3">
    <source>
        <dbReference type="ARBA" id="ARBA00022960"/>
    </source>
</evidence>
<keyword evidence="5" id="KW-0012">Acyltransferase</keyword>
<dbReference type="AlphaFoldDB" id="A0A0G1UVC5"/>
<dbReference type="GO" id="GO:0008360">
    <property type="term" value="P:regulation of cell shape"/>
    <property type="evidence" value="ECO:0007669"/>
    <property type="project" value="UniProtKB-KW"/>
</dbReference>
<dbReference type="InterPro" id="IPR003447">
    <property type="entry name" value="FEMABX"/>
</dbReference>
<evidence type="ECO:0000313" key="8">
    <source>
        <dbReference type="Proteomes" id="UP000033860"/>
    </source>
</evidence>
<keyword evidence="6" id="KW-0961">Cell wall biogenesis/degradation</keyword>
<gene>
    <name evidence="7" type="ORF">UX85_C0002G0025</name>
</gene>
<evidence type="ECO:0000256" key="1">
    <source>
        <dbReference type="ARBA" id="ARBA00009943"/>
    </source>
</evidence>
<dbReference type="InterPro" id="IPR050644">
    <property type="entry name" value="PG_Glycine_Bridge_Synth"/>
</dbReference>
<dbReference type="InterPro" id="IPR016181">
    <property type="entry name" value="Acyl_CoA_acyltransferase"/>
</dbReference>
<evidence type="ECO:0000256" key="2">
    <source>
        <dbReference type="ARBA" id="ARBA00022679"/>
    </source>
</evidence>
<name>A0A0G1UVC5_9BACT</name>
<keyword evidence="3" id="KW-0133">Cell shape</keyword>
<dbReference type="PANTHER" id="PTHR36174:SF1">
    <property type="entry name" value="LIPID II:GLYCINE GLYCYLTRANSFERASE"/>
    <property type="match status" value="1"/>
</dbReference>
<evidence type="ECO:0000256" key="4">
    <source>
        <dbReference type="ARBA" id="ARBA00022984"/>
    </source>
</evidence>
<comment type="caution">
    <text evidence="7">The sequence shown here is derived from an EMBL/GenBank/DDBJ whole genome shotgun (WGS) entry which is preliminary data.</text>
</comment>
<organism evidence="7 8">
    <name type="scientific">Candidatus Beckwithbacteria bacterium GW2011_GWB1_47_15</name>
    <dbReference type="NCBI Taxonomy" id="1618371"/>
    <lineage>
        <taxon>Bacteria</taxon>
        <taxon>Candidatus Beckwithiibacteriota</taxon>
    </lineage>
</organism>
<dbReference type="PROSITE" id="PS51191">
    <property type="entry name" value="FEMABX"/>
    <property type="match status" value="1"/>
</dbReference>
<dbReference type="Gene3D" id="3.40.630.30">
    <property type="match status" value="2"/>
</dbReference>
<dbReference type="SUPFAM" id="SSF55729">
    <property type="entry name" value="Acyl-CoA N-acyltransferases (Nat)"/>
    <property type="match status" value="2"/>
</dbReference>
<keyword evidence="4" id="KW-0573">Peptidoglycan synthesis</keyword>
<dbReference type="Proteomes" id="UP000033860">
    <property type="component" value="Unassembled WGS sequence"/>
</dbReference>
<dbReference type="GO" id="GO:0016755">
    <property type="term" value="F:aminoacyltransferase activity"/>
    <property type="evidence" value="ECO:0007669"/>
    <property type="project" value="InterPro"/>
</dbReference>
<dbReference type="GO" id="GO:0071555">
    <property type="term" value="P:cell wall organization"/>
    <property type="evidence" value="ECO:0007669"/>
    <property type="project" value="UniProtKB-KW"/>
</dbReference>
<proteinExistence type="inferred from homology"/>
<dbReference type="Pfam" id="PF02388">
    <property type="entry name" value="FemAB"/>
    <property type="match status" value="3"/>
</dbReference>
<comment type="similarity">
    <text evidence="1">Belongs to the FemABX family.</text>
</comment>
<dbReference type="PANTHER" id="PTHR36174">
    <property type="entry name" value="LIPID II:GLYCINE GLYCYLTRANSFERASE"/>
    <property type="match status" value="1"/>
</dbReference>
<evidence type="ECO:0000256" key="6">
    <source>
        <dbReference type="ARBA" id="ARBA00023316"/>
    </source>
</evidence>
<accession>A0A0G1UVC5</accession>
<evidence type="ECO:0000256" key="5">
    <source>
        <dbReference type="ARBA" id="ARBA00023315"/>
    </source>
</evidence>